<sequence length="251" mass="28179">MQPILEIRHLSVSVENKLLLKDISLSIPEGQTHVLFGPNGSGKSSLMLTLMGFPQYRIEEGQILFKGKDITHSSPSERSALGMGIAFQSPPAIKGLKLENLVSEIASRFYPEFVLEDASRELSMESYLHRDVNHGFSGGERKRSEILQLSAQNPDLILLDEPESGVDIENMKTIGEAIRNILHRGAREKRTKSAFIITHTGYILDYLAADWGYVLVDGQIQCENNPYELLRLIEINGFQFCETCELSKNKE</sequence>
<name>A0AAX3BFZ8_9SPIR</name>
<dbReference type="InterPro" id="IPR003439">
    <property type="entry name" value="ABC_transporter-like_ATP-bd"/>
</dbReference>
<proteinExistence type="inferred from homology"/>
<dbReference type="PANTHER" id="PTHR43204">
    <property type="entry name" value="ABC TRANSPORTER I FAMILY MEMBER 6, CHLOROPLASTIC"/>
    <property type="match status" value="1"/>
</dbReference>
<dbReference type="Gene3D" id="3.40.50.300">
    <property type="entry name" value="P-loop containing nucleotide triphosphate hydrolases"/>
    <property type="match status" value="1"/>
</dbReference>
<gene>
    <name evidence="5" type="ORF">KDW03_03910</name>
</gene>
<feature type="domain" description="AAA+ ATPase" evidence="4">
    <location>
        <begin position="29"/>
        <end position="217"/>
    </location>
</feature>
<dbReference type="CDD" id="cd03217">
    <property type="entry name" value="ABC_FeS_Assembly"/>
    <property type="match status" value="1"/>
</dbReference>
<dbReference type="EMBL" id="CP073355">
    <property type="protein sequence ID" value="URA10959.1"/>
    <property type="molecule type" value="Genomic_DNA"/>
</dbReference>
<dbReference type="PANTHER" id="PTHR43204:SF1">
    <property type="entry name" value="ABC TRANSPORTER I FAMILY MEMBER 6, CHLOROPLASTIC"/>
    <property type="match status" value="1"/>
</dbReference>
<reference evidence="5" key="2">
    <citation type="submission" date="2022-06" db="EMBL/GenBank/DDBJ databases">
        <title>Thermospira aquatica gen. nov., sp. nov.</title>
        <authorList>
            <person name="Ben Ali Gam Z."/>
            <person name="Labat M."/>
        </authorList>
    </citation>
    <scope>NUCLEOTIDE SEQUENCE</scope>
    <source>
        <strain evidence="5">F1F22</strain>
    </source>
</reference>
<dbReference type="KEGG" id="taqu:KDW03_03910"/>
<evidence type="ECO:0000313" key="6">
    <source>
        <dbReference type="Proteomes" id="UP001056539"/>
    </source>
</evidence>
<evidence type="ECO:0000256" key="1">
    <source>
        <dbReference type="ARBA" id="ARBA00006216"/>
    </source>
</evidence>
<dbReference type="SUPFAM" id="SSF52540">
    <property type="entry name" value="P-loop containing nucleoside triphosphate hydrolases"/>
    <property type="match status" value="1"/>
</dbReference>
<dbReference type="InterPro" id="IPR003593">
    <property type="entry name" value="AAA+_ATPase"/>
</dbReference>
<dbReference type="GO" id="GO:0016887">
    <property type="term" value="F:ATP hydrolysis activity"/>
    <property type="evidence" value="ECO:0007669"/>
    <property type="project" value="InterPro"/>
</dbReference>
<evidence type="ECO:0000313" key="5">
    <source>
        <dbReference type="EMBL" id="URA10959.1"/>
    </source>
</evidence>
<organism evidence="5 6">
    <name type="scientific">Thermospira aquatica</name>
    <dbReference type="NCBI Taxonomy" id="2828656"/>
    <lineage>
        <taxon>Bacteria</taxon>
        <taxon>Pseudomonadati</taxon>
        <taxon>Spirochaetota</taxon>
        <taxon>Spirochaetia</taxon>
        <taxon>Brevinematales</taxon>
        <taxon>Thermospiraceae</taxon>
        <taxon>Thermospira</taxon>
    </lineage>
</organism>
<accession>A0AAX3BFZ8</accession>
<keyword evidence="6" id="KW-1185">Reference proteome</keyword>
<dbReference type="SMART" id="SM00382">
    <property type="entry name" value="AAA"/>
    <property type="match status" value="1"/>
</dbReference>
<dbReference type="AlphaFoldDB" id="A0AAX3BFZ8"/>
<comment type="similarity">
    <text evidence="1">Belongs to the ABC transporter superfamily. Ycf16 family.</text>
</comment>
<dbReference type="InterPro" id="IPR010230">
    <property type="entry name" value="FeS-cluster_ATPase_SufC"/>
</dbReference>
<evidence type="ECO:0000256" key="3">
    <source>
        <dbReference type="ARBA" id="ARBA00022840"/>
    </source>
</evidence>
<evidence type="ECO:0000259" key="4">
    <source>
        <dbReference type="SMART" id="SM00382"/>
    </source>
</evidence>
<dbReference type="InterPro" id="IPR027417">
    <property type="entry name" value="P-loop_NTPase"/>
</dbReference>
<dbReference type="GO" id="GO:0005524">
    <property type="term" value="F:ATP binding"/>
    <property type="evidence" value="ECO:0007669"/>
    <property type="project" value="UniProtKB-KW"/>
</dbReference>
<keyword evidence="2" id="KW-0547">Nucleotide-binding</keyword>
<dbReference type="Proteomes" id="UP001056539">
    <property type="component" value="Chromosome"/>
</dbReference>
<protein>
    <submittedName>
        <fullName evidence="5">ABC transporter ATP-binding protein</fullName>
    </submittedName>
</protein>
<dbReference type="Pfam" id="PF00005">
    <property type="entry name" value="ABC_tran"/>
    <property type="match status" value="1"/>
</dbReference>
<reference evidence="5" key="1">
    <citation type="submission" date="2021-04" db="EMBL/GenBank/DDBJ databases">
        <authorList>
            <person name="Postec A."/>
        </authorList>
    </citation>
    <scope>NUCLEOTIDE SEQUENCE</scope>
    <source>
        <strain evidence="5">F1F22</strain>
    </source>
</reference>
<keyword evidence="3 5" id="KW-0067">ATP-binding</keyword>
<evidence type="ECO:0000256" key="2">
    <source>
        <dbReference type="ARBA" id="ARBA00022741"/>
    </source>
</evidence>
<dbReference type="RefSeq" id="WP_271436089.1">
    <property type="nucleotide sequence ID" value="NZ_CP073355.1"/>
</dbReference>